<dbReference type="PANTHER" id="PTHR10492">
    <property type="match status" value="1"/>
</dbReference>
<accession>A0A834TS03</accession>
<keyword evidence="1" id="KW-0378">Hydrolase</keyword>
<sequence length="115" mass="13113">MRKTKLIIWDEAVTMNIYCFEAVDKSLRDILQLGNPNSLNIPFGGKPIVLSENMRLWSQSSSHNEDVVKEFADWLLNVGEEKVNEPNDGEVEIEIPNKLLITYFNDLITTNISST</sequence>
<organism evidence="3 4">
    <name type="scientific">Senna tora</name>
    <dbReference type="NCBI Taxonomy" id="362788"/>
    <lineage>
        <taxon>Eukaryota</taxon>
        <taxon>Viridiplantae</taxon>
        <taxon>Streptophyta</taxon>
        <taxon>Embryophyta</taxon>
        <taxon>Tracheophyta</taxon>
        <taxon>Spermatophyta</taxon>
        <taxon>Magnoliopsida</taxon>
        <taxon>eudicotyledons</taxon>
        <taxon>Gunneridae</taxon>
        <taxon>Pentapetalae</taxon>
        <taxon>rosids</taxon>
        <taxon>fabids</taxon>
        <taxon>Fabales</taxon>
        <taxon>Fabaceae</taxon>
        <taxon>Caesalpinioideae</taxon>
        <taxon>Cassia clade</taxon>
        <taxon>Senna</taxon>
    </lineage>
</organism>
<keyword evidence="1" id="KW-0227">DNA damage</keyword>
<keyword evidence="1" id="KW-0067">ATP-binding</keyword>
<dbReference type="GO" id="GO:0043139">
    <property type="term" value="F:5'-3' DNA helicase activity"/>
    <property type="evidence" value="ECO:0007669"/>
    <property type="project" value="UniProtKB-EC"/>
</dbReference>
<keyword evidence="1 3" id="KW-0347">Helicase</keyword>
<evidence type="ECO:0000313" key="4">
    <source>
        <dbReference type="Proteomes" id="UP000634136"/>
    </source>
</evidence>
<proteinExistence type="inferred from homology"/>
<comment type="catalytic activity">
    <reaction evidence="1">
        <text>ATP + H2O = ADP + phosphate + H(+)</text>
        <dbReference type="Rhea" id="RHEA:13065"/>
        <dbReference type="ChEBI" id="CHEBI:15377"/>
        <dbReference type="ChEBI" id="CHEBI:15378"/>
        <dbReference type="ChEBI" id="CHEBI:30616"/>
        <dbReference type="ChEBI" id="CHEBI:43474"/>
        <dbReference type="ChEBI" id="CHEBI:456216"/>
        <dbReference type="EC" id="5.6.2.3"/>
    </reaction>
</comment>
<dbReference type="EC" id="5.6.2.3" evidence="1"/>
<dbReference type="GO" id="GO:0005524">
    <property type="term" value="F:ATP binding"/>
    <property type="evidence" value="ECO:0007669"/>
    <property type="project" value="UniProtKB-KW"/>
</dbReference>
<name>A0A834TS03_9FABA</name>
<dbReference type="OrthoDB" id="1432853at2759"/>
<dbReference type="Proteomes" id="UP000634136">
    <property type="component" value="Unassembled WGS sequence"/>
</dbReference>
<dbReference type="GO" id="GO:0006281">
    <property type="term" value="P:DNA repair"/>
    <property type="evidence" value="ECO:0007669"/>
    <property type="project" value="UniProtKB-KW"/>
</dbReference>
<dbReference type="Pfam" id="PF05970">
    <property type="entry name" value="PIF1"/>
    <property type="match status" value="1"/>
</dbReference>
<keyword evidence="1" id="KW-0547">Nucleotide-binding</keyword>
<comment type="cofactor">
    <cofactor evidence="1">
        <name>Mg(2+)</name>
        <dbReference type="ChEBI" id="CHEBI:18420"/>
    </cofactor>
</comment>
<dbReference type="GO" id="GO:0006310">
    <property type="term" value="P:DNA recombination"/>
    <property type="evidence" value="ECO:0007669"/>
    <property type="project" value="UniProtKB-KW"/>
</dbReference>
<protein>
    <recommendedName>
        <fullName evidence="1">ATP-dependent DNA helicase</fullName>
        <ecNumber evidence="1">5.6.2.3</ecNumber>
    </recommendedName>
</protein>
<gene>
    <name evidence="3" type="ORF">G2W53_018056</name>
</gene>
<evidence type="ECO:0000313" key="3">
    <source>
        <dbReference type="EMBL" id="KAF7826892.1"/>
    </source>
</evidence>
<dbReference type="AlphaFoldDB" id="A0A834TS03"/>
<dbReference type="PANTHER" id="PTHR10492:SF101">
    <property type="entry name" value="ATP-DEPENDENT DNA HELICASE"/>
    <property type="match status" value="1"/>
</dbReference>
<evidence type="ECO:0000259" key="2">
    <source>
        <dbReference type="Pfam" id="PF05970"/>
    </source>
</evidence>
<keyword evidence="1" id="KW-0234">DNA repair</keyword>
<keyword evidence="1" id="KW-0233">DNA recombination</keyword>
<reference evidence="3" key="1">
    <citation type="submission" date="2020-09" db="EMBL/GenBank/DDBJ databases">
        <title>Genome-Enabled Discovery of Anthraquinone Biosynthesis in Senna tora.</title>
        <authorList>
            <person name="Kang S.-H."/>
            <person name="Pandey R.P."/>
            <person name="Lee C.-M."/>
            <person name="Sim J.-S."/>
            <person name="Jeong J.-T."/>
            <person name="Choi B.-S."/>
            <person name="Jung M."/>
            <person name="Ginzburg D."/>
            <person name="Zhao K."/>
            <person name="Won S.Y."/>
            <person name="Oh T.-J."/>
            <person name="Yu Y."/>
            <person name="Kim N.-H."/>
            <person name="Lee O.R."/>
            <person name="Lee T.-H."/>
            <person name="Bashyal P."/>
            <person name="Kim T.-S."/>
            <person name="Lee W.-H."/>
            <person name="Kawkins C."/>
            <person name="Kim C.-K."/>
            <person name="Kim J.S."/>
            <person name="Ahn B.O."/>
            <person name="Rhee S.Y."/>
            <person name="Sohng J.K."/>
        </authorList>
    </citation>
    <scope>NUCLEOTIDE SEQUENCE</scope>
    <source>
        <tissue evidence="3">Leaf</tissue>
    </source>
</reference>
<dbReference type="InterPro" id="IPR010285">
    <property type="entry name" value="DNA_helicase_pif1-like_DEAD"/>
</dbReference>
<evidence type="ECO:0000256" key="1">
    <source>
        <dbReference type="RuleBase" id="RU363044"/>
    </source>
</evidence>
<keyword evidence="4" id="KW-1185">Reference proteome</keyword>
<feature type="domain" description="DNA helicase Pif1-like DEAD-box helicase" evidence="2">
    <location>
        <begin position="2"/>
        <end position="50"/>
    </location>
</feature>
<comment type="caution">
    <text evidence="3">The sequence shown here is derived from an EMBL/GenBank/DDBJ whole genome shotgun (WGS) entry which is preliminary data.</text>
</comment>
<dbReference type="GO" id="GO:0016787">
    <property type="term" value="F:hydrolase activity"/>
    <property type="evidence" value="ECO:0007669"/>
    <property type="project" value="UniProtKB-KW"/>
</dbReference>
<dbReference type="GO" id="GO:0000723">
    <property type="term" value="P:telomere maintenance"/>
    <property type="evidence" value="ECO:0007669"/>
    <property type="project" value="InterPro"/>
</dbReference>
<dbReference type="EMBL" id="JAAIUW010000006">
    <property type="protein sequence ID" value="KAF7826892.1"/>
    <property type="molecule type" value="Genomic_DNA"/>
</dbReference>
<comment type="similarity">
    <text evidence="1">Belongs to the helicase family.</text>
</comment>